<dbReference type="STRING" id="331657.A0A4U0XNJ5"/>
<keyword evidence="3" id="KW-1185">Reference proteome</keyword>
<name>A0A4U0XNJ5_9PEZI</name>
<reference evidence="2 3" key="1">
    <citation type="submission" date="2017-03" db="EMBL/GenBank/DDBJ databases">
        <title>Genomes of endolithic fungi from Antarctica.</title>
        <authorList>
            <person name="Coleine C."/>
            <person name="Masonjones S."/>
            <person name="Stajich J.E."/>
        </authorList>
    </citation>
    <scope>NUCLEOTIDE SEQUENCE [LARGE SCALE GENOMIC DNA]</scope>
    <source>
        <strain evidence="2 3">CCFEE 5187</strain>
    </source>
</reference>
<proteinExistence type="predicted"/>
<protein>
    <submittedName>
        <fullName evidence="2">Uncharacterized protein</fullName>
    </submittedName>
</protein>
<evidence type="ECO:0000313" key="3">
    <source>
        <dbReference type="Proteomes" id="UP000308768"/>
    </source>
</evidence>
<feature type="region of interest" description="Disordered" evidence="1">
    <location>
        <begin position="1"/>
        <end position="42"/>
    </location>
</feature>
<gene>
    <name evidence="2" type="ORF">B0A49_02095</name>
</gene>
<comment type="caution">
    <text evidence="2">The sequence shown here is derived from an EMBL/GenBank/DDBJ whole genome shotgun (WGS) entry which is preliminary data.</text>
</comment>
<accession>A0A4U0XNJ5</accession>
<dbReference type="EMBL" id="NAJN01000120">
    <property type="protein sequence ID" value="TKA78954.1"/>
    <property type="molecule type" value="Genomic_DNA"/>
</dbReference>
<dbReference type="OrthoDB" id="5390017at2759"/>
<evidence type="ECO:0000313" key="2">
    <source>
        <dbReference type="EMBL" id="TKA78954.1"/>
    </source>
</evidence>
<dbReference type="Proteomes" id="UP000308768">
    <property type="component" value="Unassembled WGS sequence"/>
</dbReference>
<sequence>MENDMGMEIDSYSASSKRTRKRSDSSPEPDVHDSVQRGSYAPKRNRVKNELEALCLIPQGDAWLFDTSALCASIVAAQEQDGDVSMEPCPSNIIFVICVVGHVALHLQLLSQQLPALCQISPNLQAVALAHDADGIRSLPISMPVVQDAGPPQSHFSSLGVVHPSGDGTQPLDSIVLIDGSGKRRLVLPFGWGAGRHVYELTGGRMVQDKLMEVLRTSIEALEQESSNEA</sequence>
<evidence type="ECO:0000256" key="1">
    <source>
        <dbReference type="SAM" id="MobiDB-lite"/>
    </source>
</evidence>
<feature type="compositionally biased region" description="Basic and acidic residues" evidence="1">
    <location>
        <begin position="22"/>
        <end position="35"/>
    </location>
</feature>
<organism evidence="2 3">
    <name type="scientific">Cryomyces minteri</name>
    <dbReference type="NCBI Taxonomy" id="331657"/>
    <lineage>
        <taxon>Eukaryota</taxon>
        <taxon>Fungi</taxon>
        <taxon>Dikarya</taxon>
        <taxon>Ascomycota</taxon>
        <taxon>Pezizomycotina</taxon>
        <taxon>Dothideomycetes</taxon>
        <taxon>Dothideomycetes incertae sedis</taxon>
        <taxon>Cryomyces</taxon>
    </lineage>
</organism>
<dbReference type="AlphaFoldDB" id="A0A4U0XNJ5"/>